<dbReference type="Pfam" id="PF00027">
    <property type="entry name" value="cNMP_binding"/>
    <property type="match status" value="1"/>
</dbReference>
<dbReference type="InterPro" id="IPR036390">
    <property type="entry name" value="WH_DNA-bd_sf"/>
</dbReference>
<feature type="domain" description="Cyclic nucleotide-binding" evidence="4">
    <location>
        <begin position="20"/>
        <end position="98"/>
    </location>
</feature>
<dbReference type="PROSITE" id="PS51063">
    <property type="entry name" value="HTH_CRP_2"/>
    <property type="match status" value="1"/>
</dbReference>
<evidence type="ECO:0000259" key="4">
    <source>
        <dbReference type="PROSITE" id="PS50042"/>
    </source>
</evidence>
<evidence type="ECO:0000313" key="7">
    <source>
        <dbReference type="Proteomes" id="UP000198817"/>
    </source>
</evidence>
<evidence type="ECO:0000256" key="1">
    <source>
        <dbReference type="ARBA" id="ARBA00023015"/>
    </source>
</evidence>
<dbReference type="RefSeq" id="WP_090470591.1">
    <property type="nucleotide sequence ID" value="NZ_FOWF01000006.1"/>
</dbReference>
<organism evidence="6 7">
    <name type="scientific">Eubacterium pyruvativorans</name>
    <dbReference type="NCBI Taxonomy" id="155865"/>
    <lineage>
        <taxon>Bacteria</taxon>
        <taxon>Bacillati</taxon>
        <taxon>Bacillota</taxon>
        <taxon>Clostridia</taxon>
        <taxon>Eubacteriales</taxon>
        <taxon>Eubacteriaceae</taxon>
        <taxon>Eubacterium</taxon>
    </lineage>
</organism>
<dbReference type="STRING" id="155865.SAMN05216515_10675"/>
<dbReference type="GO" id="GO:0016301">
    <property type="term" value="F:kinase activity"/>
    <property type="evidence" value="ECO:0007669"/>
    <property type="project" value="UniProtKB-KW"/>
</dbReference>
<evidence type="ECO:0000256" key="3">
    <source>
        <dbReference type="ARBA" id="ARBA00023163"/>
    </source>
</evidence>
<accession>A0A1I7G8X8</accession>
<keyword evidence="2" id="KW-0238">DNA-binding</keyword>
<dbReference type="SMART" id="SM00100">
    <property type="entry name" value="cNMP"/>
    <property type="match status" value="1"/>
</dbReference>
<protein>
    <submittedName>
        <fullName evidence="6">cAMP-binding domain of CRP or a regulatory subunit of cAMP-dependent protein kinases</fullName>
    </submittedName>
</protein>
<dbReference type="CDD" id="cd00038">
    <property type="entry name" value="CAP_ED"/>
    <property type="match status" value="1"/>
</dbReference>
<sequence>MANYETIIPTYIPILQKTPLFGTIDPADYPELLDFLQASVRRFRKGQMLVNLGDPFRHIGIVLEGTLEGSFENENFDQINMNYFQKGDLFGEALALANIEYSPIQLRALEDSLVLYLDPSVIYRTDAWDSPSKKSIIANLVRGLSLQNVFLNLKIRIHTQKSIRDKVLIYLYSLPAGPDGWKTVPFSQTALAEFLGVNRSALARELTKMKADGVLKTDRRRFLLL</sequence>
<keyword evidence="6" id="KW-0418">Kinase</keyword>
<dbReference type="Gene3D" id="2.60.120.10">
    <property type="entry name" value="Jelly Rolls"/>
    <property type="match status" value="1"/>
</dbReference>
<proteinExistence type="predicted"/>
<dbReference type="PROSITE" id="PS50042">
    <property type="entry name" value="CNMP_BINDING_3"/>
    <property type="match status" value="1"/>
</dbReference>
<dbReference type="Proteomes" id="UP000198817">
    <property type="component" value="Unassembled WGS sequence"/>
</dbReference>
<dbReference type="InterPro" id="IPR000595">
    <property type="entry name" value="cNMP-bd_dom"/>
</dbReference>
<evidence type="ECO:0000259" key="5">
    <source>
        <dbReference type="PROSITE" id="PS51063"/>
    </source>
</evidence>
<evidence type="ECO:0000256" key="2">
    <source>
        <dbReference type="ARBA" id="ARBA00023125"/>
    </source>
</evidence>
<dbReference type="AlphaFoldDB" id="A0A1I7G8X8"/>
<dbReference type="SUPFAM" id="SSF51206">
    <property type="entry name" value="cAMP-binding domain-like"/>
    <property type="match status" value="1"/>
</dbReference>
<keyword evidence="7" id="KW-1185">Reference proteome</keyword>
<dbReference type="GO" id="GO:0003677">
    <property type="term" value="F:DNA binding"/>
    <property type="evidence" value="ECO:0007669"/>
    <property type="project" value="UniProtKB-KW"/>
</dbReference>
<dbReference type="InterPro" id="IPR012318">
    <property type="entry name" value="HTH_CRP"/>
</dbReference>
<dbReference type="EMBL" id="FPBT01000005">
    <property type="protein sequence ID" value="SFU44909.1"/>
    <property type="molecule type" value="Genomic_DNA"/>
</dbReference>
<gene>
    <name evidence="6" type="ORF">SAMN05216508_10574</name>
</gene>
<reference evidence="6 7" key="1">
    <citation type="submission" date="2016-10" db="EMBL/GenBank/DDBJ databases">
        <authorList>
            <person name="de Groot N.N."/>
        </authorList>
    </citation>
    <scope>NUCLEOTIDE SEQUENCE [LARGE SCALE GENOMIC DNA]</scope>
    <source>
        <strain evidence="6 7">KHGC13</strain>
    </source>
</reference>
<evidence type="ECO:0000313" key="6">
    <source>
        <dbReference type="EMBL" id="SFU44909.1"/>
    </source>
</evidence>
<dbReference type="GO" id="GO:0006355">
    <property type="term" value="P:regulation of DNA-templated transcription"/>
    <property type="evidence" value="ECO:0007669"/>
    <property type="project" value="InterPro"/>
</dbReference>
<keyword evidence="6" id="KW-0808">Transferase</keyword>
<keyword evidence="1" id="KW-0805">Transcription regulation</keyword>
<dbReference type="OrthoDB" id="9774616at2"/>
<dbReference type="SUPFAM" id="SSF46785">
    <property type="entry name" value="Winged helix' DNA-binding domain"/>
    <property type="match status" value="1"/>
</dbReference>
<dbReference type="InterPro" id="IPR014710">
    <property type="entry name" value="RmlC-like_jellyroll"/>
</dbReference>
<name>A0A1I7G8X8_9FIRM</name>
<dbReference type="InterPro" id="IPR018490">
    <property type="entry name" value="cNMP-bd_dom_sf"/>
</dbReference>
<dbReference type="Pfam" id="PF13545">
    <property type="entry name" value="HTH_Crp_2"/>
    <property type="match status" value="1"/>
</dbReference>
<keyword evidence="3" id="KW-0804">Transcription</keyword>
<feature type="domain" description="HTH crp-type" evidence="5">
    <location>
        <begin position="161"/>
        <end position="225"/>
    </location>
</feature>